<dbReference type="InterPro" id="IPR058240">
    <property type="entry name" value="rSAM_sf"/>
</dbReference>
<evidence type="ECO:0000256" key="3">
    <source>
        <dbReference type="ARBA" id="ARBA00022691"/>
    </source>
</evidence>
<dbReference type="InterPro" id="IPR050377">
    <property type="entry name" value="Radical_SAM_PqqE_MftC-like"/>
</dbReference>
<dbReference type="Proteomes" id="UP001053296">
    <property type="component" value="Chromosome"/>
</dbReference>
<dbReference type="SFLD" id="SFLDS00029">
    <property type="entry name" value="Radical_SAM"/>
    <property type="match status" value="1"/>
</dbReference>
<keyword evidence="9" id="KW-1185">Reference proteome</keyword>
<organism evidence="8 9">
    <name type="scientific">Pseudodesulfovibrio sediminis</name>
    <dbReference type="NCBI Taxonomy" id="2810563"/>
    <lineage>
        <taxon>Bacteria</taxon>
        <taxon>Pseudomonadati</taxon>
        <taxon>Thermodesulfobacteriota</taxon>
        <taxon>Desulfovibrionia</taxon>
        <taxon>Desulfovibrionales</taxon>
        <taxon>Desulfovibrionaceae</taxon>
    </lineage>
</organism>
<dbReference type="InterPro" id="IPR034391">
    <property type="entry name" value="AdoMet-like_SPASM_containing"/>
</dbReference>
<proteinExistence type="predicted"/>
<dbReference type="RefSeq" id="WP_229596162.1">
    <property type="nucleotide sequence ID" value="NZ_AP024485.1"/>
</dbReference>
<keyword evidence="4" id="KW-0479">Metal-binding</keyword>
<evidence type="ECO:0000256" key="5">
    <source>
        <dbReference type="ARBA" id="ARBA00023004"/>
    </source>
</evidence>
<keyword evidence="3" id="KW-0949">S-adenosyl-L-methionine</keyword>
<dbReference type="InterPro" id="IPR006638">
    <property type="entry name" value="Elp3/MiaA/NifB-like_rSAM"/>
</dbReference>
<dbReference type="CDD" id="cd01335">
    <property type="entry name" value="Radical_SAM"/>
    <property type="match status" value="1"/>
</dbReference>
<dbReference type="Pfam" id="PF13186">
    <property type="entry name" value="SPASM"/>
    <property type="match status" value="1"/>
</dbReference>
<dbReference type="PANTHER" id="PTHR11228">
    <property type="entry name" value="RADICAL SAM DOMAIN PROTEIN"/>
    <property type="match status" value="1"/>
</dbReference>
<comment type="cofactor">
    <cofactor evidence="1">
        <name>[4Fe-4S] cluster</name>
        <dbReference type="ChEBI" id="CHEBI:49883"/>
    </cofactor>
</comment>
<evidence type="ECO:0000313" key="8">
    <source>
        <dbReference type="EMBL" id="BCS88387.1"/>
    </source>
</evidence>
<reference evidence="8" key="1">
    <citation type="journal article" date="2022" name="Arch. Microbiol.">
        <title>Pseudodesulfovibrio sediminis sp. nov., a mesophilic and neutrophilic sulfate-reducing bacterium isolated from sediment of a brackish lake.</title>
        <authorList>
            <person name="Takahashi A."/>
            <person name="Kojima H."/>
            <person name="Watanabe M."/>
            <person name="Fukui M."/>
        </authorList>
    </citation>
    <scope>NUCLEOTIDE SEQUENCE</scope>
    <source>
        <strain evidence="8">SF6</strain>
    </source>
</reference>
<protein>
    <submittedName>
        <fullName evidence="8">Radical SAM protein</fullName>
    </submittedName>
</protein>
<sequence>MDARYYPNIKQMNSIFNEELAKGNVPTSICFPEEVTITTTLRCNYRCTMCYQKHFDKDIDPKVYEQLEPILPFVDRLQIFGGEPLMYSHITDIYEQAHRNQCKITMISNGSLLTDSMCEAIVKNSVFHIKFSIDGGSQETYKKIRGGNFFKVMKGIANITQNKIKYDSPFPDMHFNFLQMRSNMAELPQLISMASDIGVSSINVFYPSCHTKELIEESVFFCQEESDRWLRRSRTIAAQLGVNLRLPPLFSEGPTDQSGTNNRFCSDPWTKLLIDLDGTANLCCGGPTNIGNLLDQSFDELWNCEKAQKIRATVNTPNEPAYCRNCRVRKPIPTEIDLHIRNKQLQEYALKRFGMRATSAAE</sequence>
<dbReference type="SFLD" id="SFLDG01067">
    <property type="entry name" value="SPASM/twitch_domain_containing"/>
    <property type="match status" value="1"/>
</dbReference>
<dbReference type="InterPro" id="IPR013785">
    <property type="entry name" value="Aldolase_TIM"/>
</dbReference>
<evidence type="ECO:0000256" key="6">
    <source>
        <dbReference type="ARBA" id="ARBA00023014"/>
    </source>
</evidence>
<dbReference type="SUPFAM" id="SSF102114">
    <property type="entry name" value="Radical SAM enzymes"/>
    <property type="match status" value="1"/>
</dbReference>
<dbReference type="PANTHER" id="PTHR11228:SF7">
    <property type="entry name" value="PQQA PEPTIDE CYCLASE"/>
    <property type="match status" value="1"/>
</dbReference>
<feature type="domain" description="Elp3/MiaA/NifB-like radical SAM core" evidence="7">
    <location>
        <begin position="33"/>
        <end position="233"/>
    </location>
</feature>
<keyword evidence="6" id="KW-0411">Iron-sulfur</keyword>
<evidence type="ECO:0000313" key="9">
    <source>
        <dbReference type="Proteomes" id="UP001053296"/>
    </source>
</evidence>
<name>A0ABN6ESD4_9BACT</name>
<keyword evidence="2" id="KW-0004">4Fe-4S</keyword>
<accession>A0ABN6ESD4</accession>
<evidence type="ECO:0000256" key="4">
    <source>
        <dbReference type="ARBA" id="ARBA00022723"/>
    </source>
</evidence>
<dbReference type="Gene3D" id="3.20.20.70">
    <property type="entry name" value="Aldolase class I"/>
    <property type="match status" value="1"/>
</dbReference>
<dbReference type="CDD" id="cd21109">
    <property type="entry name" value="SPASM"/>
    <property type="match status" value="1"/>
</dbReference>
<evidence type="ECO:0000259" key="7">
    <source>
        <dbReference type="SMART" id="SM00729"/>
    </source>
</evidence>
<dbReference type="InterPro" id="IPR023885">
    <property type="entry name" value="4Fe4S-binding_SPASM_dom"/>
</dbReference>
<dbReference type="Pfam" id="PF04055">
    <property type="entry name" value="Radical_SAM"/>
    <property type="match status" value="1"/>
</dbReference>
<evidence type="ECO:0000256" key="1">
    <source>
        <dbReference type="ARBA" id="ARBA00001966"/>
    </source>
</evidence>
<dbReference type="SFLD" id="SFLDG01387">
    <property type="entry name" value="BtrN-like_SPASM_domain_contain"/>
    <property type="match status" value="1"/>
</dbReference>
<keyword evidence="5" id="KW-0408">Iron</keyword>
<dbReference type="InterPro" id="IPR007197">
    <property type="entry name" value="rSAM"/>
</dbReference>
<gene>
    <name evidence="8" type="ORF">PSDVSF_16290</name>
</gene>
<evidence type="ECO:0000256" key="2">
    <source>
        <dbReference type="ARBA" id="ARBA00022485"/>
    </source>
</evidence>
<dbReference type="SMART" id="SM00729">
    <property type="entry name" value="Elp3"/>
    <property type="match status" value="1"/>
</dbReference>
<dbReference type="EMBL" id="AP024485">
    <property type="protein sequence ID" value="BCS88387.1"/>
    <property type="molecule type" value="Genomic_DNA"/>
</dbReference>